<dbReference type="SUPFAM" id="SSF52047">
    <property type="entry name" value="RNI-like"/>
    <property type="match status" value="1"/>
</dbReference>
<gene>
    <name evidence="1" type="ORF">K491DRAFT_685480</name>
</gene>
<evidence type="ECO:0000313" key="1">
    <source>
        <dbReference type="EMBL" id="KAF2647494.1"/>
    </source>
</evidence>
<evidence type="ECO:0000313" key="2">
    <source>
        <dbReference type="Proteomes" id="UP000799324"/>
    </source>
</evidence>
<sequence length="166" mass="18575">MEHGAQQDRRLVNVKRLTLYGFDLSNLFAPVLLMLDTEALTYLTLWKCDAVHVFMHEFVRTSNASQLKLENLAIRLDKNAPESIDGSLKGLFGMCSLLSLHLTWDNMLDGRPAATLADISYLAPTLLFLSFYDGSIVDAMDHNIEYLGAHFGESLGVCSKLQQFGF</sequence>
<reference evidence="1" key="1">
    <citation type="journal article" date="2020" name="Stud. Mycol.">
        <title>101 Dothideomycetes genomes: a test case for predicting lifestyles and emergence of pathogens.</title>
        <authorList>
            <person name="Haridas S."/>
            <person name="Albert R."/>
            <person name="Binder M."/>
            <person name="Bloem J."/>
            <person name="Labutti K."/>
            <person name="Salamov A."/>
            <person name="Andreopoulos B."/>
            <person name="Baker S."/>
            <person name="Barry K."/>
            <person name="Bills G."/>
            <person name="Bluhm B."/>
            <person name="Cannon C."/>
            <person name="Castanera R."/>
            <person name="Culley D."/>
            <person name="Daum C."/>
            <person name="Ezra D."/>
            <person name="Gonzalez J."/>
            <person name="Henrissat B."/>
            <person name="Kuo A."/>
            <person name="Liang C."/>
            <person name="Lipzen A."/>
            <person name="Lutzoni F."/>
            <person name="Magnuson J."/>
            <person name="Mondo S."/>
            <person name="Nolan M."/>
            <person name="Ohm R."/>
            <person name="Pangilinan J."/>
            <person name="Park H.-J."/>
            <person name="Ramirez L."/>
            <person name="Alfaro M."/>
            <person name="Sun H."/>
            <person name="Tritt A."/>
            <person name="Yoshinaga Y."/>
            <person name="Zwiers L.-H."/>
            <person name="Turgeon B."/>
            <person name="Goodwin S."/>
            <person name="Spatafora J."/>
            <person name="Crous P."/>
            <person name="Grigoriev I."/>
        </authorList>
    </citation>
    <scope>NUCLEOTIDE SEQUENCE</scope>
    <source>
        <strain evidence="1">CBS 122681</strain>
    </source>
</reference>
<name>A0A6A6SMU0_9PLEO</name>
<dbReference type="OrthoDB" id="10669748at2759"/>
<protein>
    <submittedName>
        <fullName evidence="1">Uncharacterized protein</fullName>
    </submittedName>
</protein>
<proteinExistence type="predicted"/>
<keyword evidence="2" id="KW-1185">Reference proteome</keyword>
<dbReference type="Proteomes" id="UP000799324">
    <property type="component" value="Unassembled WGS sequence"/>
</dbReference>
<organism evidence="1 2">
    <name type="scientific">Lophiostoma macrostomum CBS 122681</name>
    <dbReference type="NCBI Taxonomy" id="1314788"/>
    <lineage>
        <taxon>Eukaryota</taxon>
        <taxon>Fungi</taxon>
        <taxon>Dikarya</taxon>
        <taxon>Ascomycota</taxon>
        <taxon>Pezizomycotina</taxon>
        <taxon>Dothideomycetes</taxon>
        <taxon>Pleosporomycetidae</taxon>
        <taxon>Pleosporales</taxon>
        <taxon>Lophiostomataceae</taxon>
        <taxon>Lophiostoma</taxon>
    </lineage>
</organism>
<dbReference type="EMBL" id="MU004613">
    <property type="protein sequence ID" value="KAF2647494.1"/>
    <property type="molecule type" value="Genomic_DNA"/>
</dbReference>
<dbReference type="AlphaFoldDB" id="A0A6A6SMU0"/>
<accession>A0A6A6SMU0</accession>